<evidence type="ECO:0000313" key="2">
    <source>
        <dbReference type="Proteomes" id="UP001367508"/>
    </source>
</evidence>
<proteinExistence type="predicted"/>
<accession>A0AAN9R545</accession>
<sequence length="70" mass="7842">MWDCWTRGSVFERELVEGPSVAAFADWELGISFGVKGRVPVKQSFFLALCGRCGLLVSDERVFFIVCGHE</sequence>
<gene>
    <name evidence="1" type="ORF">VNO77_01271</name>
</gene>
<name>A0AAN9R545_CANGL</name>
<organism evidence="1 2">
    <name type="scientific">Canavalia gladiata</name>
    <name type="common">Sword bean</name>
    <name type="synonym">Dolichos gladiatus</name>
    <dbReference type="NCBI Taxonomy" id="3824"/>
    <lineage>
        <taxon>Eukaryota</taxon>
        <taxon>Viridiplantae</taxon>
        <taxon>Streptophyta</taxon>
        <taxon>Embryophyta</taxon>
        <taxon>Tracheophyta</taxon>
        <taxon>Spermatophyta</taxon>
        <taxon>Magnoliopsida</taxon>
        <taxon>eudicotyledons</taxon>
        <taxon>Gunneridae</taxon>
        <taxon>Pentapetalae</taxon>
        <taxon>rosids</taxon>
        <taxon>fabids</taxon>
        <taxon>Fabales</taxon>
        <taxon>Fabaceae</taxon>
        <taxon>Papilionoideae</taxon>
        <taxon>50 kb inversion clade</taxon>
        <taxon>NPAAA clade</taxon>
        <taxon>indigoferoid/millettioid clade</taxon>
        <taxon>Phaseoleae</taxon>
        <taxon>Canavalia</taxon>
    </lineage>
</organism>
<evidence type="ECO:0000313" key="1">
    <source>
        <dbReference type="EMBL" id="KAK7359316.1"/>
    </source>
</evidence>
<comment type="caution">
    <text evidence="1">The sequence shown here is derived from an EMBL/GenBank/DDBJ whole genome shotgun (WGS) entry which is preliminary data.</text>
</comment>
<protein>
    <submittedName>
        <fullName evidence="1">Uncharacterized protein</fullName>
    </submittedName>
</protein>
<reference evidence="1 2" key="1">
    <citation type="submission" date="2024-01" db="EMBL/GenBank/DDBJ databases">
        <title>The genomes of 5 underutilized Papilionoideae crops provide insights into root nodulation and disease resistanc.</title>
        <authorList>
            <person name="Jiang F."/>
        </authorList>
    </citation>
    <scope>NUCLEOTIDE SEQUENCE [LARGE SCALE GENOMIC DNA]</scope>
    <source>
        <strain evidence="1">LVBAO_FW01</strain>
        <tissue evidence="1">Leaves</tissue>
    </source>
</reference>
<dbReference type="EMBL" id="JAYMYQ010000001">
    <property type="protein sequence ID" value="KAK7359316.1"/>
    <property type="molecule type" value="Genomic_DNA"/>
</dbReference>
<keyword evidence="2" id="KW-1185">Reference proteome</keyword>
<dbReference type="AlphaFoldDB" id="A0AAN9R545"/>
<dbReference type="Proteomes" id="UP001367508">
    <property type="component" value="Unassembled WGS sequence"/>
</dbReference>